<feature type="compositionally biased region" description="Basic residues" evidence="1">
    <location>
        <begin position="180"/>
        <end position="200"/>
    </location>
</feature>
<reference evidence="3" key="1">
    <citation type="journal article" date="2017" name="Front. Plant Sci.">
        <title>Climate Clever Clovers: New Paradigm to Reduce the Environmental Footprint of Ruminants by Breeding Low Methanogenic Forages Utilizing Haplotype Variation.</title>
        <authorList>
            <person name="Kaur P."/>
            <person name="Appels R."/>
            <person name="Bayer P.E."/>
            <person name="Keeble-Gagnere G."/>
            <person name="Wang J."/>
            <person name="Hirakawa H."/>
            <person name="Shirasawa K."/>
            <person name="Vercoe P."/>
            <person name="Stefanova K."/>
            <person name="Durmic Z."/>
            <person name="Nichols P."/>
            <person name="Revell C."/>
            <person name="Isobe S.N."/>
            <person name="Edwards D."/>
            <person name="Erskine W."/>
        </authorList>
    </citation>
    <scope>NUCLEOTIDE SEQUENCE [LARGE SCALE GENOMIC DNA]</scope>
    <source>
        <strain evidence="3">cv. Daliak</strain>
    </source>
</reference>
<dbReference type="OrthoDB" id="10556336at2759"/>
<dbReference type="AlphaFoldDB" id="A0A2Z6M7Y4"/>
<evidence type="ECO:0000313" key="3">
    <source>
        <dbReference type="Proteomes" id="UP000242715"/>
    </source>
</evidence>
<feature type="region of interest" description="Disordered" evidence="1">
    <location>
        <begin position="155"/>
        <end position="221"/>
    </location>
</feature>
<sequence>MDNPQGVYTSELGDILRNHIEGLLKPFKKRCRGIIKGEIDFTPVLKSPKKNNSSKKPKRKKERKSIVIAKQAISFAFDGDQQALRRFPGIDEVLSKLGGWKIKGVKRESANIYDVYYSHATLGKKKLRSALKKKKKKCRSVNEVVNYLLPEGYPKLHSKKGQKKGNGVKDENNNPESKGTKRKRGKGKNKVKKVSRKRKNGVFLGASSSSSSSQKNEEKSIILREEVSAESSEVQILIPYDDGKLEDMLDNYAANSDKWIVAVADDKKMEEDLDEIMEEFPEYDDLANQFFN</sequence>
<organism evidence="2 3">
    <name type="scientific">Trifolium subterraneum</name>
    <name type="common">Subterranean clover</name>
    <dbReference type="NCBI Taxonomy" id="3900"/>
    <lineage>
        <taxon>Eukaryota</taxon>
        <taxon>Viridiplantae</taxon>
        <taxon>Streptophyta</taxon>
        <taxon>Embryophyta</taxon>
        <taxon>Tracheophyta</taxon>
        <taxon>Spermatophyta</taxon>
        <taxon>Magnoliopsida</taxon>
        <taxon>eudicotyledons</taxon>
        <taxon>Gunneridae</taxon>
        <taxon>Pentapetalae</taxon>
        <taxon>rosids</taxon>
        <taxon>fabids</taxon>
        <taxon>Fabales</taxon>
        <taxon>Fabaceae</taxon>
        <taxon>Papilionoideae</taxon>
        <taxon>50 kb inversion clade</taxon>
        <taxon>NPAAA clade</taxon>
        <taxon>Hologalegina</taxon>
        <taxon>IRL clade</taxon>
        <taxon>Trifolieae</taxon>
        <taxon>Trifolium</taxon>
    </lineage>
</organism>
<dbReference type="Proteomes" id="UP000242715">
    <property type="component" value="Unassembled WGS sequence"/>
</dbReference>
<name>A0A2Z6M7Y4_TRISU</name>
<evidence type="ECO:0000313" key="2">
    <source>
        <dbReference type="EMBL" id="GAU28031.1"/>
    </source>
</evidence>
<keyword evidence="3" id="KW-1185">Reference proteome</keyword>
<gene>
    <name evidence="2" type="ORF">TSUD_264890</name>
</gene>
<protein>
    <submittedName>
        <fullName evidence="2">Uncharacterized protein</fullName>
    </submittedName>
</protein>
<dbReference type="EMBL" id="DF973366">
    <property type="protein sequence ID" value="GAU28031.1"/>
    <property type="molecule type" value="Genomic_DNA"/>
</dbReference>
<accession>A0A2Z6M7Y4</accession>
<proteinExistence type="predicted"/>
<evidence type="ECO:0000256" key="1">
    <source>
        <dbReference type="SAM" id="MobiDB-lite"/>
    </source>
</evidence>